<accession>A0ABN7AF63</accession>
<dbReference type="InterPro" id="IPR036259">
    <property type="entry name" value="MFS_trans_sf"/>
</dbReference>
<feature type="transmembrane region" description="Helical" evidence="7">
    <location>
        <begin position="137"/>
        <end position="157"/>
    </location>
</feature>
<feature type="transmembrane region" description="Helical" evidence="7">
    <location>
        <begin position="394"/>
        <end position="413"/>
    </location>
</feature>
<organism evidence="9 10">
    <name type="scientific">Nesidiocoris tenuis</name>
    <dbReference type="NCBI Taxonomy" id="355587"/>
    <lineage>
        <taxon>Eukaryota</taxon>
        <taxon>Metazoa</taxon>
        <taxon>Ecdysozoa</taxon>
        <taxon>Arthropoda</taxon>
        <taxon>Hexapoda</taxon>
        <taxon>Insecta</taxon>
        <taxon>Pterygota</taxon>
        <taxon>Neoptera</taxon>
        <taxon>Paraneoptera</taxon>
        <taxon>Hemiptera</taxon>
        <taxon>Heteroptera</taxon>
        <taxon>Panheteroptera</taxon>
        <taxon>Cimicomorpha</taxon>
        <taxon>Miridae</taxon>
        <taxon>Dicyphina</taxon>
        <taxon>Nesidiocoris</taxon>
    </lineage>
</organism>
<evidence type="ECO:0000313" key="10">
    <source>
        <dbReference type="Proteomes" id="UP001307889"/>
    </source>
</evidence>
<comment type="similarity">
    <text evidence="2 7">Belongs to the battenin family.</text>
</comment>
<feature type="transmembrane region" description="Helical" evidence="7">
    <location>
        <begin position="369"/>
        <end position="388"/>
    </location>
</feature>
<protein>
    <recommendedName>
        <fullName evidence="7">Battenin</fullName>
    </recommendedName>
</protein>
<evidence type="ECO:0000256" key="6">
    <source>
        <dbReference type="ARBA" id="ARBA00023136"/>
    </source>
</evidence>
<evidence type="ECO:0000256" key="3">
    <source>
        <dbReference type="ARBA" id="ARBA00022448"/>
    </source>
</evidence>
<dbReference type="InterPro" id="IPR018460">
    <property type="entry name" value="Battenin_disease_Cln3_subgr"/>
</dbReference>
<keyword evidence="10" id="KW-1185">Reference proteome</keyword>
<feature type="region of interest" description="Disordered" evidence="8">
    <location>
        <begin position="1"/>
        <end position="26"/>
    </location>
</feature>
<dbReference type="PRINTS" id="PR01315">
    <property type="entry name" value="BATTENIN"/>
</dbReference>
<evidence type="ECO:0000313" key="9">
    <source>
        <dbReference type="EMBL" id="BES90926.1"/>
    </source>
</evidence>
<evidence type="ECO:0000256" key="4">
    <source>
        <dbReference type="ARBA" id="ARBA00022692"/>
    </source>
</evidence>
<feature type="compositionally biased region" description="Acidic residues" evidence="8">
    <location>
        <begin position="11"/>
        <end position="26"/>
    </location>
</feature>
<evidence type="ECO:0000256" key="1">
    <source>
        <dbReference type="ARBA" id="ARBA00004127"/>
    </source>
</evidence>
<feature type="transmembrane region" description="Helical" evidence="7">
    <location>
        <begin position="197"/>
        <end position="218"/>
    </location>
</feature>
<keyword evidence="3" id="KW-0813">Transport</keyword>
<proteinExistence type="inferred from homology"/>
<gene>
    <name evidence="9" type="ORF">NTJ_03734</name>
</gene>
<evidence type="ECO:0000256" key="2">
    <source>
        <dbReference type="ARBA" id="ARBA00007467"/>
    </source>
</evidence>
<sequence>MDRVPLLTDSAECDADDEADSDSDDEVPILEATLKGLSAGTAAAGRSDDGDELPLSGRSILAFWMLGLCNNYGYVVMLSAAADIIAAVSPGESSSDSSSSNDTNPDRQCNEISTGAILLADIIPSLVIKMLAPFFPLWIHLRMGSIVLFNVAGFILVSQAKDLFMALTGVVSMSLASGLGEASILAHMALYKNKSSISAWSSGTGGAGFFGSLSYMLLVYVSGNDRSQPLLIFLLVPVMMAISFWVILESPQYSQLDVSQGRVSDIAQSNSTVNEGYGRSDEESTRLTATHTTLIDKLKMMPEILKYMLPFGLVYLFEYFINQGLYELIHFDLSWLPVPNQYVAYQLCYQIGVFASRSSINLFTINNTWLMAIFQGVNVVIFSTEAIYSYIPNFFIVVALVLWEGLLGGLSYVNTYNRLNKEIPEEKREFAMSINSFGDALGISLAGFIAIPVHNAICSMPLYARH</sequence>
<name>A0ABN7AF63_9HEMI</name>
<keyword evidence="6 7" id="KW-0472">Membrane</keyword>
<dbReference type="Gene3D" id="1.20.1250.20">
    <property type="entry name" value="MFS general substrate transporter like domains"/>
    <property type="match status" value="1"/>
</dbReference>
<dbReference type="PANTHER" id="PTHR10981">
    <property type="entry name" value="BATTENIN"/>
    <property type="match status" value="1"/>
</dbReference>
<keyword evidence="4 7" id="KW-0812">Transmembrane</keyword>
<dbReference type="InterPro" id="IPR003492">
    <property type="entry name" value="Battenin_disease_Cln3"/>
</dbReference>
<evidence type="ECO:0000256" key="5">
    <source>
        <dbReference type="ARBA" id="ARBA00022989"/>
    </source>
</evidence>
<dbReference type="EMBL" id="AP028910">
    <property type="protein sequence ID" value="BES90926.1"/>
    <property type="molecule type" value="Genomic_DNA"/>
</dbReference>
<dbReference type="SUPFAM" id="SSF103473">
    <property type="entry name" value="MFS general substrate transporter"/>
    <property type="match status" value="1"/>
</dbReference>
<feature type="transmembrane region" description="Helical" evidence="7">
    <location>
        <begin position="304"/>
        <end position="322"/>
    </location>
</feature>
<evidence type="ECO:0000256" key="7">
    <source>
        <dbReference type="RuleBase" id="RU361113"/>
    </source>
</evidence>
<dbReference type="Pfam" id="PF02487">
    <property type="entry name" value="CLN3"/>
    <property type="match status" value="1"/>
</dbReference>
<dbReference type="PANTHER" id="PTHR10981:SF0">
    <property type="entry name" value="BATTENIN"/>
    <property type="match status" value="1"/>
</dbReference>
<keyword evidence="5 7" id="KW-1133">Transmembrane helix</keyword>
<evidence type="ECO:0000256" key="8">
    <source>
        <dbReference type="SAM" id="MobiDB-lite"/>
    </source>
</evidence>
<comment type="subcellular location">
    <subcellularLocation>
        <location evidence="1">Endomembrane system</location>
        <topology evidence="1">Multi-pass membrane protein</topology>
    </subcellularLocation>
    <subcellularLocation>
        <location evidence="7">Lysosome membrane</location>
        <topology evidence="7">Multi-pass membrane protein</topology>
    </subcellularLocation>
</comment>
<dbReference type="PIRSF" id="PIRSF015974">
    <property type="entry name" value="CLN3_BTN1"/>
    <property type="match status" value="1"/>
</dbReference>
<reference evidence="9 10" key="1">
    <citation type="submission" date="2023-09" db="EMBL/GenBank/DDBJ databases">
        <title>Nesidiocoris tenuis whole genome shotgun sequence.</title>
        <authorList>
            <person name="Shibata T."/>
            <person name="Shimoda M."/>
            <person name="Kobayashi T."/>
            <person name="Uehara T."/>
        </authorList>
    </citation>
    <scope>NUCLEOTIDE SEQUENCE [LARGE SCALE GENOMIC DNA]</scope>
    <source>
        <strain evidence="9 10">Japan</strain>
    </source>
</reference>
<keyword evidence="7" id="KW-0458">Lysosome</keyword>
<dbReference type="Proteomes" id="UP001307889">
    <property type="component" value="Chromosome 2"/>
</dbReference>
<feature type="transmembrane region" description="Helical" evidence="7">
    <location>
        <begin position="230"/>
        <end position="248"/>
    </location>
</feature>
<feature type="transmembrane region" description="Helical" evidence="7">
    <location>
        <begin position="434"/>
        <end position="457"/>
    </location>
</feature>
<feature type="transmembrane region" description="Helical" evidence="7">
    <location>
        <begin position="163"/>
        <end position="185"/>
    </location>
</feature>